<evidence type="ECO:0000256" key="1">
    <source>
        <dbReference type="ARBA" id="ARBA00023121"/>
    </source>
</evidence>
<dbReference type="SUPFAM" id="SSF103657">
    <property type="entry name" value="BAR/IMD domain-like"/>
    <property type="match status" value="1"/>
</dbReference>
<reference evidence="3" key="2">
    <citation type="submission" date="2014-03" db="EMBL/GenBank/DDBJ databases">
        <authorList>
            <person name="Genoscope - CEA"/>
        </authorList>
    </citation>
    <scope>NUCLEOTIDE SEQUENCE</scope>
</reference>
<proteinExistence type="predicted"/>
<dbReference type="GO" id="GO:0008289">
    <property type="term" value="F:lipid binding"/>
    <property type="evidence" value="ECO:0007669"/>
    <property type="project" value="UniProtKB-KW"/>
</dbReference>
<name>A0A060YY93_ONCMY</name>
<sequence>MTVVNVFCIITSIQIISSDQYDGIDKHTQSGLDLVDRYVKFVRERTEIEQNYAKQLRNLSKKYLKRGSKEEQECG</sequence>
<feature type="domain" description="FCH" evidence="2">
    <location>
        <begin position="20"/>
        <end position="71"/>
    </location>
</feature>
<evidence type="ECO:0000259" key="2">
    <source>
        <dbReference type="Pfam" id="PF00611"/>
    </source>
</evidence>
<dbReference type="AlphaFoldDB" id="A0A060YY93"/>
<dbReference type="Gene3D" id="1.20.1270.60">
    <property type="entry name" value="Arfaptin homology (AH) domain/BAR domain"/>
    <property type="match status" value="1"/>
</dbReference>
<dbReference type="InterPro" id="IPR001060">
    <property type="entry name" value="FCH_dom"/>
</dbReference>
<reference evidence="3" key="1">
    <citation type="journal article" date="2014" name="Nat. Commun.">
        <title>The rainbow trout genome provides novel insights into evolution after whole-genome duplication in vertebrates.</title>
        <authorList>
            <person name="Berthelot C."/>
            <person name="Brunet F."/>
            <person name="Chalopin D."/>
            <person name="Juanchich A."/>
            <person name="Bernard M."/>
            <person name="Noel B."/>
            <person name="Bento P."/>
            <person name="Da Silva C."/>
            <person name="Labadie K."/>
            <person name="Alberti A."/>
            <person name="Aury J.M."/>
            <person name="Louis A."/>
            <person name="Dehais P."/>
            <person name="Bardou P."/>
            <person name="Montfort J."/>
            <person name="Klopp C."/>
            <person name="Cabau C."/>
            <person name="Gaspin C."/>
            <person name="Thorgaard G.H."/>
            <person name="Boussaha M."/>
            <person name="Quillet E."/>
            <person name="Guyomard R."/>
            <person name="Galiana D."/>
            <person name="Bobe J."/>
            <person name="Volff J.N."/>
            <person name="Genet C."/>
            <person name="Wincker P."/>
            <person name="Jaillon O."/>
            <person name="Roest Crollius H."/>
            <person name="Guiguen Y."/>
        </authorList>
    </citation>
    <scope>NUCLEOTIDE SEQUENCE [LARGE SCALE GENOMIC DNA]</scope>
</reference>
<protein>
    <recommendedName>
        <fullName evidence="2">FCH domain-containing protein</fullName>
    </recommendedName>
</protein>
<dbReference type="STRING" id="8022.A0A060YY93"/>
<dbReference type="EMBL" id="FR916560">
    <property type="protein sequence ID" value="CDQ94005.1"/>
    <property type="molecule type" value="Genomic_DNA"/>
</dbReference>
<dbReference type="Proteomes" id="UP000193380">
    <property type="component" value="Unassembled WGS sequence"/>
</dbReference>
<evidence type="ECO:0000313" key="4">
    <source>
        <dbReference type="Proteomes" id="UP000193380"/>
    </source>
</evidence>
<dbReference type="InterPro" id="IPR027267">
    <property type="entry name" value="AH/BAR_dom_sf"/>
</dbReference>
<dbReference type="PANTHER" id="PTHR15735:SF17">
    <property type="entry name" value="CDC42-INTERACTING PROTEIN 4"/>
    <property type="match status" value="1"/>
</dbReference>
<organism evidence="3 4">
    <name type="scientific">Oncorhynchus mykiss</name>
    <name type="common">Rainbow trout</name>
    <name type="synonym">Salmo gairdneri</name>
    <dbReference type="NCBI Taxonomy" id="8022"/>
    <lineage>
        <taxon>Eukaryota</taxon>
        <taxon>Metazoa</taxon>
        <taxon>Chordata</taxon>
        <taxon>Craniata</taxon>
        <taxon>Vertebrata</taxon>
        <taxon>Euteleostomi</taxon>
        <taxon>Actinopterygii</taxon>
        <taxon>Neopterygii</taxon>
        <taxon>Teleostei</taxon>
        <taxon>Protacanthopterygii</taxon>
        <taxon>Salmoniformes</taxon>
        <taxon>Salmonidae</taxon>
        <taxon>Salmoninae</taxon>
        <taxon>Oncorhynchus</taxon>
    </lineage>
</organism>
<keyword evidence="1" id="KW-0446">Lipid-binding</keyword>
<accession>A0A060YY93</accession>
<gene>
    <name evidence="3" type="ORF">GSONMT00003816001</name>
</gene>
<dbReference type="PANTHER" id="PTHR15735">
    <property type="entry name" value="FCH AND DOUBLE SH3 DOMAINS PROTEIN"/>
    <property type="match status" value="1"/>
</dbReference>
<evidence type="ECO:0000313" key="3">
    <source>
        <dbReference type="EMBL" id="CDQ94005.1"/>
    </source>
</evidence>
<dbReference type="Pfam" id="PF00611">
    <property type="entry name" value="FCH"/>
    <property type="match status" value="1"/>
</dbReference>
<dbReference type="PaxDb" id="8022-A0A060YY93"/>
<dbReference type="GO" id="GO:0005856">
    <property type="term" value="C:cytoskeleton"/>
    <property type="evidence" value="ECO:0007669"/>
    <property type="project" value="UniProtKB-SubCell"/>
</dbReference>